<proteinExistence type="predicted"/>
<dbReference type="Proteomes" id="UP000677611">
    <property type="component" value="Unassembled WGS sequence"/>
</dbReference>
<keyword evidence="2" id="KW-1185">Reference proteome</keyword>
<dbReference type="Pfam" id="PF14424">
    <property type="entry name" value="Toxin-deaminase"/>
    <property type="match status" value="1"/>
</dbReference>
<protein>
    <submittedName>
        <fullName evidence="1">Uncharacterized protein</fullName>
    </submittedName>
</protein>
<accession>A0ABS3P2L9</accession>
<gene>
    <name evidence="1" type="ORF">J4P90_19800</name>
</gene>
<dbReference type="InterPro" id="IPR032721">
    <property type="entry name" value="Toxin-deaminase"/>
</dbReference>
<sequence length="180" mass="20001">MDGKIHGFEASLAKGTGKVYPARQIDPVAEAHIIDRVKELRGKLTSGYKKPGNFSLAEVDVKGIDKSEFFAQSSINELNGVLEERVADISLKPNNPIFKASMAADKNGIEYPRDSDTEYKILNDIANRLGNNTEAKGKIKLFTELGTYDSCSRVVVVEFSRKYKNIELEVIHNNGNRLKP</sequence>
<evidence type="ECO:0000313" key="1">
    <source>
        <dbReference type="EMBL" id="MBO1627434.1"/>
    </source>
</evidence>
<reference evidence="1 2" key="1">
    <citation type="submission" date="2021-03" db="EMBL/GenBank/DDBJ databases">
        <title>Identification of novel Bacillus strains.</title>
        <authorList>
            <person name="Xiao Z."/>
            <person name="Li Y."/>
            <person name="Shen J."/>
        </authorList>
    </citation>
    <scope>NUCLEOTIDE SEQUENCE [LARGE SCALE GENOMIC DNA]</scope>
    <source>
        <strain evidence="1 2">SY8</strain>
    </source>
</reference>
<comment type="caution">
    <text evidence="1">The sequence shown here is derived from an EMBL/GenBank/DDBJ whole genome shotgun (WGS) entry which is preliminary data.</text>
</comment>
<organism evidence="1 2">
    <name type="scientific">Bacillus arachidis</name>
    <dbReference type="NCBI Taxonomy" id="2819290"/>
    <lineage>
        <taxon>Bacteria</taxon>
        <taxon>Bacillati</taxon>
        <taxon>Bacillota</taxon>
        <taxon>Bacilli</taxon>
        <taxon>Bacillales</taxon>
        <taxon>Bacillaceae</taxon>
        <taxon>Bacillus</taxon>
    </lineage>
</organism>
<dbReference type="EMBL" id="JAGDQJ010000024">
    <property type="protein sequence ID" value="MBO1627434.1"/>
    <property type="molecule type" value="Genomic_DNA"/>
</dbReference>
<name>A0ABS3P2L9_9BACI</name>
<evidence type="ECO:0000313" key="2">
    <source>
        <dbReference type="Proteomes" id="UP000677611"/>
    </source>
</evidence>